<dbReference type="PANTHER" id="PTHR47893:SF1">
    <property type="entry name" value="REGULATORY PROTEIN PCHR"/>
    <property type="match status" value="1"/>
</dbReference>
<dbReference type="Gene3D" id="1.10.10.60">
    <property type="entry name" value="Homeodomain-like"/>
    <property type="match status" value="2"/>
</dbReference>
<dbReference type="SMART" id="SM00342">
    <property type="entry name" value="HTH_ARAC"/>
    <property type="match status" value="1"/>
</dbReference>
<dbReference type="SUPFAM" id="SSF46689">
    <property type="entry name" value="Homeodomain-like"/>
    <property type="match status" value="1"/>
</dbReference>
<dbReference type="InterPro" id="IPR020449">
    <property type="entry name" value="Tscrpt_reg_AraC-type_HTH"/>
</dbReference>
<dbReference type="OrthoDB" id="9782503at2"/>
<evidence type="ECO:0000256" key="3">
    <source>
        <dbReference type="ARBA" id="ARBA00023163"/>
    </source>
</evidence>
<keyword evidence="2" id="KW-0238">DNA-binding</keyword>
<gene>
    <name evidence="5" type="ORF">U732_1361</name>
</gene>
<evidence type="ECO:0000313" key="5">
    <source>
        <dbReference type="EMBL" id="KIE47215.1"/>
    </source>
</evidence>
<dbReference type="InterPro" id="IPR018060">
    <property type="entry name" value="HTH_AraC"/>
</dbReference>
<reference evidence="5 6" key="1">
    <citation type="journal article" date="2015" name="Infect. Genet. Evol.">
        <title>Genomic sequences of six botulinum neurotoxin-producing strains representing three clostridial species illustrate the mobility and diversity of botulinum neurotoxin genes.</title>
        <authorList>
            <person name="Smith T.J."/>
            <person name="Hill K.K."/>
            <person name="Xie G."/>
            <person name="Foley B.T."/>
            <person name="Williamson C.H."/>
            <person name="Foster J.T."/>
            <person name="Johnson S.L."/>
            <person name="Chertkov O."/>
            <person name="Teshima H."/>
            <person name="Gibbons H.S."/>
            <person name="Johnsky L.A."/>
            <person name="Karavis M.A."/>
            <person name="Smith L.A."/>
        </authorList>
    </citation>
    <scope>NUCLEOTIDE SEQUENCE [LARGE SCALE GENOMIC DNA]</scope>
    <source>
        <strain evidence="5 6">CDC 2741</strain>
    </source>
</reference>
<dbReference type="EMBL" id="AYSO01000015">
    <property type="protein sequence ID" value="KIE47215.1"/>
    <property type="molecule type" value="Genomic_DNA"/>
</dbReference>
<dbReference type="InterPro" id="IPR009057">
    <property type="entry name" value="Homeodomain-like_sf"/>
</dbReference>
<evidence type="ECO:0000256" key="2">
    <source>
        <dbReference type="ARBA" id="ARBA00023125"/>
    </source>
</evidence>
<feature type="domain" description="HTH araC/xylS-type" evidence="4">
    <location>
        <begin position="233"/>
        <end position="331"/>
    </location>
</feature>
<evidence type="ECO:0000313" key="6">
    <source>
        <dbReference type="Proteomes" id="UP000031366"/>
    </source>
</evidence>
<organism evidence="5 6">
    <name type="scientific">Clostridium argentinense CDC 2741</name>
    <dbReference type="NCBI Taxonomy" id="1418104"/>
    <lineage>
        <taxon>Bacteria</taxon>
        <taxon>Bacillati</taxon>
        <taxon>Bacillota</taxon>
        <taxon>Clostridia</taxon>
        <taxon>Eubacteriales</taxon>
        <taxon>Clostridiaceae</taxon>
        <taxon>Clostridium</taxon>
    </lineage>
</organism>
<dbReference type="Pfam" id="PF12833">
    <property type="entry name" value="HTH_18"/>
    <property type="match status" value="1"/>
</dbReference>
<dbReference type="STRING" id="29341.RSJ17_13420"/>
<dbReference type="PANTHER" id="PTHR47893">
    <property type="entry name" value="REGULATORY PROTEIN PCHR"/>
    <property type="match status" value="1"/>
</dbReference>
<evidence type="ECO:0000259" key="4">
    <source>
        <dbReference type="PROSITE" id="PS01124"/>
    </source>
</evidence>
<dbReference type="PRINTS" id="PR00032">
    <property type="entry name" value="HTHARAC"/>
</dbReference>
<accession>A0A0C1UIT9</accession>
<dbReference type="GO" id="GO:0003700">
    <property type="term" value="F:DNA-binding transcription factor activity"/>
    <property type="evidence" value="ECO:0007669"/>
    <property type="project" value="InterPro"/>
</dbReference>
<dbReference type="AlphaFoldDB" id="A0A0C1UIT9"/>
<dbReference type="InterPro" id="IPR018062">
    <property type="entry name" value="HTH_AraC-typ_CS"/>
</dbReference>
<dbReference type="Proteomes" id="UP000031366">
    <property type="component" value="Unassembled WGS sequence"/>
</dbReference>
<protein>
    <submittedName>
        <fullName evidence="5">Helix-turn-helix domain protein</fullName>
    </submittedName>
</protein>
<dbReference type="InterPro" id="IPR053142">
    <property type="entry name" value="PchR_regulatory_protein"/>
</dbReference>
<sequence length="335" mass="39227">MLNKGMREYDITNIAEGKCSVCKDLTKVYNLEANGYEFNIPKEIGHGYFKQIVSYENIQIIDFNMTFHKKMEVQGISKTPHIDMFFCVGDGIEWEFEGNKDQFELSNGESFFAKAKNRENIKRCTYLPERNFNFMEIKIHPKKFHQITENIEKEWNTFCNGKKDEIFYRDKITPSIQVVLQQILNCPYEKGLKNIYMEGKILEILAIYLNERIYQQERHNSIKLSNEDIASLYKAKEILDTNLIDPPTLTNLSKMICLNEFKLKNGFKEIFGDTVYAYVIDKRLETARLLLEKKNMQVSEVISLIGYANASHFASAFRKKFGVNPKEYLQNVVKQ</sequence>
<comment type="caution">
    <text evidence="5">The sequence shown here is derived from an EMBL/GenBank/DDBJ whole genome shotgun (WGS) entry which is preliminary data.</text>
</comment>
<evidence type="ECO:0000256" key="1">
    <source>
        <dbReference type="ARBA" id="ARBA00023015"/>
    </source>
</evidence>
<keyword evidence="3" id="KW-0804">Transcription</keyword>
<dbReference type="PROSITE" id="PS00041">
    <property type="entry name" value="HTH_ARAC_FAMILY_1"/>
    <property type="match status" value="1"/>
</dbReference>
<keyword evidence="6" id="KW-1185">Reference proteome</keyword>
<dbReference type="RefSeq" id="WP_039632296.1">
    <property type="nucleotide sequence ID" value="NZ_AYSO01000015.1"/>
</dbReference>
<dbReference type="PROSITE" id="PS01124">
    <property type="entry name" value="HTH_ARAC_FAMILY_2"/>
    <property type="match status" value="1"/>
</dbReference>
<name>A0A0C1UIT9_9CLOT</name>
<dbReference type="GO" id="GO:0043565">
    <property type="term" value="F:sequence-specific DNA binding"/>
    <property type="evidence" value="ECO:0007669"/>
    <property type="project" value="InterPro"/>
</dbReference>
<keyword evidence="1" id="KW-0805">Transcription regulation</keyword>
<proteinExistence type="predicted"/>